<reference evidence="3 4" key="1">
    <citation type="submission" date="2017-06" db="EMBL/GenBank/DDBJ databases">
        <authorList>
            <person name="Kim H.J."/>
            <person name="Triplett B.A."/>
        </authorList>
    </citation>
    <scope>NUCLEOTIDE SEQUENCE [LARGE SCALE GENOMIC DNA]</scope>
    <source>
        <strain evidence="3 4">DSM 25597</strain>
    </source>
</reference>
<feature type="transmembrane region" description="Helical" evidence="1">
    <location>
        <begin position="76"/>
        <end position="97"/>
    </location>
</feature>
<organism evidence="3 4">
    <name type="scientific">Dokdonia pacifica</name>
    <dbReference type="NCBI Taxonomy" id="1627892"/>
    <lineage>
        <taxon>Bacteria</taxon>
        <taxon>Pseudomonadati</taxon>
        <taxon>Bacteroidota</taxon>
        <taxon>Flavobacteriia</taxon>
        <taxon>Flavobacteriales</taxon>
        <taxon>Flavobacteriaceae</taxon>
        <taxon>Dokdonia</taxon>
    </lineage>
</organism>
<feature type="transmembrane region" description="Helical" evidence="1">
    <location>
        <begin position="163"/>
        <end position="180"/>
    </location>
</feature>
<dbReference type="InterPro" id="IPR025196">
    <property type="entry name" value="DUF4126"/>
</dbReference>
<accession>A0A238YM78</accession>
<evidence type="ECO:0000256" key="1">
    <source>
        <dbReference type="SAM" id="Phobius"/>
    </source>
</evidence>
<gene>
    <name evidence="3" type="ORF">SAMN06265376_102199</name>
</gene>
<name>A0A238YM78_9FLAO</name>
<dbReference type="RefSeq" id="WP_089370969.1">
    <property type="nucleotide sequence ID" value="NZ_BMEP01000001.1"/>
</dbReference>
<keyword evidence="1" id="KW-1133">Transmembrane helix</keyword>
<protein>
    <recommendedName>
        <fullName evidence="2">DUF4126 domain-containing protein</fullName>
    </recommendedName>
</protein>
<feature type="transmembrane region" description="Helical" evidence="1">
    <location>
        <begin position="45"/>
        <end position="69"/>
    </location>
</feature>
<feature type="transmembrane region" description="Helical" evidence="1">
    <location>
        <begin position="103"/>
        <end position="126"/>
    </location>
</feature>
<dbReference type="Pfam" id="PF13548">
    <property type="entry name" value="DUF4126"/>
    <property type="match status" value="1"/>
</dbReference>
<evidence type="ECO:0000259" key="2">
    <source>
        <dbReference type="Pfam" id="PF13548"/>
    </source>
</evidence>
<keyword evidence="1" id="KW-0472">Membrane</keyword>
<keyword evidence="1" id="KW-0812">Transmembrane</keyword>
<keyword evidence="4" id="KW-1185">Reference proteome</keyword>
<proteinExistence type="predicted"/>
<feature type="transmembrane region" description="Helical" evidence="1">
    <location>
        <begin position="5"/>
        <end position="25"/>
    </location>
</feature>
<dbReference type="EMBL" id="FZNY01000002">
    <property type="protein sequence ID" value="SNR72265.1"/>
    <property type="molecule type" value="Genomic_DNA"/>
</dbReference>
<dbReference type="Proteomes" id="UP000198379">
    <property type="component" value="Unassembled WGS sequence"/>
</dbReference>
<dbReference type="OrthoDB" id="288613at2"/>
<feature type="domain" description="DUF4126" evidence="2">
    <location>
        <begin position="9"/>
        <end position="181"/>
    </location>
</feature>
<dbReference type="AlphaFoldDB" id="A0A238YM78"/>
<sequence>MNFELIVSIVLGFSLAAAAGFRIFIPLLVMSLSAHYGWFPVDENWQWVGSSAALWLLGIAAVIETFAYFIPWLDNLLDTVSVPLAGIAGTLLMVATMGDVNPAFTWALAIVAGGGAAAAISGTTGATRLTSTATTGGIANPVVATAEAGAATTISVASVFSPFIALIVVLILVVGIWRFIKKLRRS</sequence>
<evidence type="ECO:0000313" key="4">
    <source>
        <dbReference type="Proteomes" id="UP000198379"/>
    </source>
</evidence>
<feature type="transmembrane region" description="Helical" evidence="1">
    <location>
        <begin position="138"/>
        <end position="157"/>
    </location>
</feature>
<evidence type="ECO:0000313" key="3">
    <source>
        <dbReference type="EMBL" id="SNR72265.1"/>
    </source>
</evidence>